<dbReference type="Proteomes" id="UP000585474">
    <property type="component" value="Unassembled WGS sequence"/>
</dbReference>
<feature type="transmembrane region" description="Helical" evidence="1">
    <location>
        <begin position="42"/>
        <end position="61"/>
    </location>
</feature>
<keyword evidence="1" id="KW-0472">Membrane</keyword>
<gene>
    <name evidence="2" type="ORF">Acr_14g0004880</name>
</gene>
<dbReference type="AlphaFoldDB" id="A0A7J0FQ49"/>
<reference evidence="2 3" key="1">
    <citation type="submission" date="2019-07" db="EMBL/GenBank/DDBJ databases">
        <title>De Novo Assembly of kiwifruit Actinidia rufa.</title>
        <authorList>
            <person name="Sugita-Konishi S."/>
            <person name="Sato K."/>
            <person name="Mori E."/>
            <person name="Abe Y."/>
            <person name="Kisaki G."/>
            <person name="Hamano K."/>
            <person name="Suezawa K."/>
            <person name="Otani M."/>
            <person name="Fukuda T."/>
            <person name="Manabe T."/>
            <person name="Gomi K."/>
            <person name="Tabuchi M."/>
            <person name="Akimitsu K."/>
            <person name="Kataoka I."/>
        </authorList>
    </citation>
    <scope>NUCLEOTIDE SEQUENCE [LARGE SCALE GENOMIC DNA]</scope>
    <source>
        <strain evidence="3">cv. Fuchu</strain>
    </source>
</reference>
<keyword evidence="1" id="KW-1133">Transmembrane helix</keyword>
<keyword evidence="1" id="KW-0812">Transmembrane</keyword>
<evidence type="ECO:0000313" key="2">
    <source>
        <dbReference type="EMBL" id="GFZ00853.1"/>
    </source>
</evidence>
<feature type="transmembrane region" description="Helical" evidence="1">
    <location>
        <begin position="73"/>
        <end position="91"/>
    </location>
</feature>
<feature type="transmembrane region" description="Helical" evidence="1">
    <location>
        <begin position="97"/>
        <end position="117"/>
    </location>
</feature>
<keyword evidence="3" id="KW-1185">Reference proteome</keyword>
<dbReference type="EMBL" id="BJWL01000014">
    <property type="protein sequence ID" value="GFZ00853.1"/>
    <property type="molecule type" value="Genomic_DNA"/>
</dbReference>
<evidence type="ECO:0000256" key="1">
    <source>
        <dbReference type="SAM" id="Phobius"/>
    </source>
</evidence>
<organism evidence="2 3">
    <name type="scientific">Actinidia rufa</name>
    <dbReference type="NCBI Taxonomy" id="165716"/>
    <lineage>
        <taxon>Eukaryota</taxon>
        <taxon>Viridiplantae</taxon>
        <taxon>Streptophyta</taxon>
        <taxon>Embryophyta</taxon>
        <taxon>Tracheophyta</taxon>
        <taxon>Spermatophyta</taxon>
        <taxon>Magnoliopsida</taxon>
        <taxon>eudicotyledons</taxon>
        <taxon>Gunneridae</taxon>
        <taxon>Pentapetalae</taxon>
        <taxon>asterids</taxon>
        <taxon>Ericales</taxon>
        <taxon>Actinidiaceae</taxon>
        <taxon>Actinidia</taxon>
    </lineage>
</organism>
<dbReference type="OrthoDB" id="1671777at2759"/>
<sequence length="162" mass="18573">MSSTFDIRYVVILVINIIKSQTSMPWDWDPFDLNGHFTWTKFWILSTLFLIFSFTSIRIPLTCPLHIWHVQVHLGEFSITLVVLFVTSLLFPQSLFWYVYPIITLHSLCFAWVSNLFGSFVHWARDNLSTVPSLNLFISSIETDAADLEQELVGLGDGGAQV</sequence>
<protein>
    <submittedName>
        <fullName evidence="2">Uncharacterized protein</fullName>
    </submittedName>
</protein>
<name>A0A7J0FQ49_9ERIC</name>
<proteinExistence type="predicted"/>
<evidence type="ECO:0000313" key="3">
    <source>
        <dbReference type="Proteomes" id="UP000585474"/>
    </source>
</evidence>
<accession>A0A7J0FQ49</accession>
<comment type="caution">
    <text evidence="2">The sequence shown here is derived from an EMBL/GenBank/DDBJ whole genome shotgun (WGS) entry which is preliminary data.</text>
</comment>